<dbReference type="GO" id="GO:0032259">
    <property type="term" value="P:methylation"/>
    <property type="evidence" value="ECO:0007669"/>
    <property type="project" value="UniProtKB-KW"/>
</dbReference>
<keyword evidence="3" id="KW-1185">Reference proteome</keyword>
<dbReference type="SUPFAM" id="SSF53335">
    <property type="entry name" value="S-adenosyl-L-methionine-dependent methyltransferases"/>
    <property type="match status" value="1"/>
</dbReference>
<dbReference type="EMBL" id="AZHB01000030">
    <property type="protein sequence ID" value="OAA54236.1"/>
    <property type="molecule type" value="Genomic_DNA"/>
</dbReference>
<dbReference type="GO" id="GO:0005634">
    <property type="term" value="C:nucleus"/>
    <property type="evidence" value="ECO:0007669"/>
    <property type="project" value="TreeGrafter"/>
</dbReference>
<dbReference type="GeneID" id="30024755"/>
<feature type="region of interest" description="Disordered" evidence="1">
    <location>
        <begin position="100"/>
        <end position="133"/>
    </location>
</feature>
<dbReference type="Proteomes" id="UP000076744">
    <property type="component" value="Unassembled WGS sequence"/>
</dbReference>
<dbReference type="InterPro" id="IPR050390">
    <property type="entry name" value="C5-Methyltransferase"/>
</dbReference>
<protein>
    <submittedName>
        <fullName evidence="2">DNA methyltransferase Dim-2</fullName>
    </submittedName>
</protein>
<dbReference type="InterPro" id="IPR029063">
    <property type="entry name" value="SAM-dependent_MTases_sf"/>
</dbReference>
<evidence type="ECO:0000313" key="2">
    <source>
        <dbReference type="EMBL" id="OAA54236.1"/>
    </source>
</evidence>
<evidence type="ECO:0000313" key="3">
    <source>
        <dbReference type="Proteomes" id="UP000076744"/>
    </source>
</evidence>
<evidence type="ECO:0000256" key="1">
    <source>
        <dbReference type="SAM" id="MobiDB-lite"/>
    </source>
</evidence>
<dbReference type="PANTHER" id="PTHR10629">
    <property type="entry name" value="CYTOSINE-SPECIFIC METHYLTRANSFERASE"/>
    <property type="match status" value="1"/>
</dbReference>
<keyword evidence="2" id="KW-0808">Transferase</keyword>
<proteinExistence type="predicted"/>
<accession>A0A167MDK8</accession>
<dbReference type="OrthoDB" id="5376140at2759"/>
<dbReference type="STRING" id="1081104.A0A167MDK8"/>
<dbReference type="PANTHER" id="PTHR10629:SF54">
    <property type="entry name" value="DNA METHYLTRANSFERASE DIM-2"/>
    <property type="match status" value="1"/>
</dbReference>
<comment type="caution">
    <text evidence="2">The sequence shown here is derived from an EMBL/GenBank/DDBJ whole genome shotgun (WGS) entry which is preliminary data.</text>
</comment>
<keyword evidence="2" id="KW-0489">Methyltransferase</keyword>
<dbReference type="RefSeq" id="XP_018700809.1">
    <property type="nucleotide sequence ID" value="XM_018852066.1"/>
</dbReference>
<dbReference type="AlphaFoldDB" id="A0A167MDK8"/>
<sequence>MSTIVTRPSPRDAKQGRMIHWNEDRCLSIVEAKRAQGFLDEEILLGPTATQWKIIGNSVAREVSLALGVVIADAVMRSYGGNFRALEEAEEEAMVERSPYWEAAPSRGSGGVGYPRDERADEPGSDGATATRK</sequence>
<dbReference type="Gene3D" id="3.90.120.10">
    <property type="entry name" value="DNA Methylase, subunit A, domain 2"/>
    <property type="match status" value="1"/>
</dbReference>
<reference evidence="2 3" key="1">
    <citation type="journal article" date="2016" name="Genome Biol. Evol.">
        <title>Divergent and convergent evolution of fungal pathogenicity.</title>
        <authorList>
            <person name="Shang Y."/>
            <person name="Xiao G."/>
            <person name="Zheng P."/>
            <person name="Cen K."/>
            <person name="Zhan S."/>
            <person name="Wang C."/>
        </authorList>
    </citation>
    <scope>NUCLEOTIDE SEQUENCE [LARGE SCALE GENOMIC DNA]</scope>
    <source>
        <strain evidence="2 3">ARSEF 2679</strain>
    </source>
</reference>
<dbReference type="GO" id="GO:0003677">
    <property type="term" value="F:DNA binding"/>
    <property type="evidence" value="ECO:0007669"/>
    <property type="project" value="TreeGrafter"/>
</dbReference>
<dbReference type="GO" id="GO:0044027">
    <property type="term" value="P:negative regulation of gene expression via chromosomal CpG island methylation"/>
    <property type="evidence" value="ECO:0007669"/>
    <property type="project" value="TreeGrafter"/>
</dbReference>
<organism evidence="2 3">
    <name type="scientific">Cordyceps fumosorosea (strain ARSEF 2679)</name>
    <name type="common">Isaria fumosorosea</name>
    <dbReference type="NCBI Taxonomy" id="1081104"/>
    <lineage>
        <taxon>Eukaryota</taxon>
        <taxon>Fungi</taxon>
        <taxon>Dikarya</taxon>
        <taxon>Ascomycota</taxon>
        <taxon>Pezizomycotina</taxon>
        <taxon>Sordariomycetes</taxon>
        <taxon>Hypocreomycetidae</taxon>
        <taxon>Hypocreales</taxon>
        <taxon>Cordycipitaceae</taxon>
        <taxon>Cordyceps</taxon>
    </lineage>
</organism>
<dbReference type="GO" id="GO:0003886">
    <property type="term" value="F:DNA (cytosine-5-)-methyltransferase activity"/>
    <property type="evidence" value="ECO:0007669"/>
    <property type="project" value="TreeGrafter"/>
</dbReference>
<gene>
    <name evidence="2" type="ORF">ISF_08463</name>
</gene>
<name>A0A167MDK8_CORFA</name>